<accession>A0AAD2FSM6</accession>
<evidence type="ECO:0000313" key="4">
    <source>
        <dbReference type="Proteomes" id="UP001295423"/>
    </source>
</evidence>
<dbReference type="AlphaFoldDB" id="A0AAD2FSM6"/>
<organism evidence="3 4">
    <name type="scientific">Cylindrotheca closterium</name>
    <dbReference type="NCBI Taxonomy" id="2856"/>
    <lineage>
        <taxon>Eukaryota</taxon>
        <taxon>Sar</taxon>
        <taxon>Stramenopiles</taxon>
        <taxon>Ochrophyta</taxon>
        <taxon>Bacillariophyta</taxon>
        <taxon>Bacillariophyceae</taxon>
        <taxon>Bacillariophycidae</taxon>
        <taxon>Bacillariales</taxon>
        <taxon>Bacillariaceae</taxon>
        <taxon>Cylindrotheca</taxon>
    </lineage>
</organism>
<comment type="caution">
    <text evidence="3">The sequence shown here is derived from an EMBL/GenBank/DDBJ whole genome shotgun (WGS) entry which is preliminary data.</text>
</comment>
<proteinExistence type="predicted"/>
<sequence length="631" mass="70568">MISDYSKKKKIWVWVFVFTLSIVYFVRQQRDGGLVKKYSYPKTSSDNDFHNELQKLSSEPIKNNTTLRENVLPPISSPLPAPVGNDTLKDNIFPPASLSPQPISNTTTLKEESTLPPASSPDPISNNTTTLKEEITLPPASSPDPISNNTTTLKEESTLPPASPPDPISNNTTTLKEESTLPPASSPDPISNNNTTFKEENALPGDIPRNEKSTIATDITRIWHNSQSGSVCVHLKEDARCPHPALVGRLSGPALAILDWKEMQTTTDTPPGTVLCGDYSNKWLDAGEYFLEIIVLLCEDYGVGAFGRISDAAWFNTTVSCVEDAMHNRITSDTGSTITISSPTTPSGNYRLGRWIRKEGIPLRPLFTRSQPRVCFGPDKVPEYKQLCNSFANRDVYVASKGREIRGLPEYEFQWGMNISESGLIERFRERLNDNSTHFPKICGIGDSHSRYMTGRSLRALNLEGMMLYVGTTWPDPDKIQKRLKGKKCEKLFVQVGQWPASHYSPGGPFSFGKYHEKLKLHVQNVLKTIENNPIGTVYLPTLDQCPLMGRITACTDWRSPATMDGYSLCNQMIEQELNTSRVKYVDTNFIIYTHWDGHGDWQHLQETVRSRKTIFMAAIMLGELDGLDLD</sequence>
<protein>
    <submittedName>
        <fullName evidence="3">Uncharacterized protein</fullName>
    </submittedName>
</protein>
<evidence type="ECO:0000256" key="2">
    <source>
        <dbReference type="SAM" id="Phobius"/>
    </source>
</evidence>
<evidence type="ECO:0000256" key="1">
    <source>
        <dbReference type="SAM" id="MobiDB-lite"/>
    </source>
</evidence>
<reference evidence="3" key="1">
    <citation type="submission" date="2023-08" db="EMBL/GenBank/DDBJ databases">
        <authorList>
            <person name="Audoor S."/>
            <person name="Bilcke G."/>
        </authorList>
    </citation>
    <scope>NUCLEOTIDE SEQUENCE</scope>
</reference>
<dbReference type="EMBL" id="CAKOGP040001792">
    <property type="protein sequence ID" value="CAJ1951932.1"/>
    <property type="molecule type" value="Genomic_DNA"/>
</dbReference>
<feature type="region of interest" description="Disordered" evidence="1">
    <location>
        <begin position="67"/>
        <end position="210"/>
    </location>
</feature>
<feature type="transmembrane region" description="Helical" evidence="2">
    <location>
        <begin position="12"/>
        <end position="27"/>
    </location>
</feature>
<keyword evidence="2" id="KW-0472">Membrane</keyword>
<name>A0AAD2FSM6_9STRA</name>
<keyword evidence="2" id="KW-1133">Transmembrane helix</keyword>
<keyword evidence="4" id="KW-1185">Reference proteome</keyword>
<evidence type="ECO:0000313" key="3">
    <source>
        <dbReference type="EMBL" id="CAJ1951932.1"/>
    </source>
</evidence>
<keyword evidence="2" id="KW-0812">Transmembrane</keyword>
<dbReference type="Proteomes" id="UP001295423">
    <property type="component" value="Unassembled WGS sequence"/>
</dbReference>
<gene>
    <name evidence="3" type="ORF">CYCCA115_LOCUS13310</name>
</gene>
<feature type="compositionally biased region" description="Polar residues" evidence="1">
    <location>
        <begin position="98"/>
        <end position="108"/>
    </location>
</feature>